<accession>A0A1Y2CFP8</accession>
<keyword evidence="3" id="KW-1185">Reference proteome</keyword>
<gene>
    <name evidence="2" type="ORF">BCR33DRAFT_850021</name>
</gene>
<proteinExistence type="predicted"/>
<evidence type="ECO:0000313" key="2">
    <source>
        <dbReference type="EMBL" id="ORY45125.1"/>
    </source>
</evidence>
<reference evidence="2 3" key="1">
    <citation type="submission" date="2016-07" db="EMBL/GenBank/DDBJ databases">
        <title>Pervasive Adenine N6-methylation of Active Genes in Fungi.</title>
        <authorList>
            <consortium name="DOE Joint Genome Institute"/>
            <person name="Mondo S.J."/>
            <person name="Dannebaum R.O."/>
            <person name="Kuo R.C."/>
            <person name="Labutti K."/>
            <person name="Haridas S."/>
            <person name="Kuo A."/>
            <person name="Salamov A."/>
            <person name="Ahrendt S.R."/>
            <person name="Lipzen A."/>
            <person name="Sullivan W."/>
            <person name="Andreopoulos W.B."/>
            <person name="Clum A."/>
            <person name="Lindquist E."/>
            <person name="Daum C."/>
            <person name="Ramamoorthy G.K."/>
            <person name="Gryganskyi A."/>
            <person name="Culley D."/>
            <person name="Magnuson J.K."/>
            <person name="James T.Y."/>
            <person name="O'Malley M.A."/>
            <person name="Stajich J.E."/>
            <person name="Spatafora J.W."/>
            <person name="Visel A."/>
            <person name="Grigoriev I.V."/>
        </authorList>
    </citation>
    <scope>NUCLEOTIDE SEQUENCE [LARGE SCALE GENOMIC DNA]</scope>
    <source>
        <strain evidence="2 3">JEL800</strain>
    </source>
</reference>
<sequence>MSELVTYQSGTCAAGSAIMAIFYSSSLTGATCAPTSCQGSGSIGVSTACNGSASHAISQISGSAIVASYYSDAACSSASSVQTVAIVLDKCISFGASGTVTMAFKYTYDAAKGFDVGVYTDAACTVKSTSTFTTSTSGGIPQCEGISMPSAGQCLKIPDSCVDVMKQSFQSQSTIGSFMFSISGSGGNSGSGNSAPSTTAGSSSAGTGTGTGGAAVTTTKSGSSPLTVASGLLLAMLFV</sequence>
<dbReference type="Proteomes" id="UP000193642">
    <property type="component" value="Unassembled WGS sequence"/>
</dbReference>
<comment type="caution">
    <text evidence="2">The sequence shown here is derived from an EMBL/GenBank/DDBJ whole genome shotgun (WGS) entry which is preliminary data.</text>
</comment>
<protein>
    <submittedName>
        <fullName evidence="2">Uncharacterized protein</fullName>
    </submittedName>
</protein>
<name>A0A1Y2CFP8_9FUNG</name>
<dbReference type="AlphaFoldDB" id="A0A1Y2CFP8"/>
<dbReference type="EMBL" id="MCGO01000020">
    <property type="protein sequence ID" value="ORY45125.1"/>
    <property type="molecule type" value="Genomic_DNA"/>
</dbReference>
<feature type="compositionally biased region" description="Low complexity" evidence="1">
    <location>
        <begin position="214"/>
        <end position="223"/>
    </location>
</feature>
<evidence type="ECO:0000313" key="3">
    <source>
        <dbReference type="Proteomes" id="UP000193642"/>
    </source>
</evidence>
<organism evidence="2 3">
    <name type="scientific">Rhizoclosmatium globosum</name>
    <dbReference type="NCBI Taxonomy" id="329046"/>
    <lineage>
        <taxon>Eukaryota</taxon>
        <taxon>Fungi</taxon>
        <taxon>Fungi incertae sedis</taxon>
        <taxon>Chytridiomycota</taxon>
        <taxon>Chytridiomycota incertae sedis</taxon>
        <taxon>Chytridiomycetes</taxon>
        <taxon>Chytridiales</taxon>
        <taxon>Chytriomycetaceae</taxon>
        <taxon>Rhizoclosmatium</taxon>
    </lineage>
</organism>
<evidence type="ECO:0000256" key="1">
    <source>
        <dbReference type="SAM" id="MobiDB-lite"/>
    </source>
</evidence>
<feature type="compositionally biased region" description="Low complexity" evidence="1">
    <location>
        <begin position="191"/>
        <end position="206"/>
    </location>
</feature>
<feature type="region of interest" description="Disordered" evidence="1">
    <location>
        <begin position="189"/>
        <end position="223"/>
    </location>
</feature>